<dbReference type="AlphaFoldDB" id="A0AAW0BWY0"/>
<evidence type="ECO:0000256" key="3">
    <source>
        <dbReference type="ARBA" id="ARBA00023277"/>
    </source>
</evidence>
<evidence type="ECO:0000256" key="1">
    <source>
        <dbReference type="ARBA" id="ARBA00022679"/>
    </source>
</evidence>
<keyword evidence="5" id="KW-1185">Reference proteome</keyword>
<dbReference type="Gene3D" id="3.40.50.11350">
    <property type="match status" value="1"/>
</dbReference>
<accession>A0AAW0BWY0</accession>
<keyword evidence="2" id="KW-0294">Fucose metabolism</keyword>
<dbReference type="GO" id="GO:0016740">
    <property type="term" value="F:transferase activity"/>
    <property type="evidence" value="ECO:0007669"/>
    <property type="project" value="UniProtKB-KW"/>
</dbReference>
<keyword evidence="1" id="KW-0808">Transferase</keyword>
<organism evidence="4 5">
    <name type="scientific">Favolaschia claudopus</name>
    <dbReference type="NCBI Taxonomy" id="2862362"/>
    <lineage>
        <taxon>Eukaryota</taxon>
        <taxon>Fungi</taxon>
        <taxon>Dikarya</taxon>
        <taxon>Basidiomycota</taxon>
        <taxon>Agaricomycotina</taxon>
        <taxon>Agaricomycetes</taxon>
        <taxon>Agaricomycetidae</taxon>
        <taxon>Agaricales</taxon>
        <taxon>Marasmiineae</taxon>
        <taxon>Mycenaceae</taxon>
        <taxon>Favolaschia</taxon>
    </lineage>
</organism>
<evidence type="ECO:0000313" key="5">
    <source>
        <dbReference type="Proteomes" id="UP001362999"/>
    </source>
</evidence>
<dbReference type="Proteomes" id="UP001362999">
    <property type="component" value="Unassembled WGS sequence"/>
</dbReference>
<comment type="caution">
    <text evidence="4">The sequence shown here is derived from an EMBL/GenBank/DDBJ whole genome shotgun (WGS) entry which is preliminary data.</text>
</comment>
<name>A0AAW0BWY0_9AGAR</name>
<protein>
    <submittedName>
        <fullName evidence="4">Uncharacterized protein</fullName>
    </submittedName>
</protein>
<proteinExistence type="predicted"/>
<evidence type="ECO:0000313" key="4">
    <source>
        <dbReference type="EMBL" id="KAK7031517.1"/>
    </source>
</evidence>
<keyword evidence="3" id="KW-0119">Carbohydrate metabolism</keyword>
<reference evidence="4 5" key="1">
    <citation type="journal article" date="2024" name="J Genomics">
        <title>Draft genome sequencing and assembly of Favolaschia claudopus CIRM-BRFM 2984 isolated from oak limbs.</title>
        <authorList>
            <person name="Navarro D."/>
            <person name="Drula E."/>
            <person name="Chaduli D."/>
            <person name="Cazenave R."/>
            <person name="Ahrendt S."/>
            <person name="Wang J."/>
            <person name="Lipzen A."/>
            <person name="Daum C."/>
            <person name="Barry K."/>
            <person name="Grigoriev I.V."/>
            <person name="Favel A."/>
            <person name="Rosso M.N."/>
            <person name="Martin F."/>
        </authorList>
    </citation>
    <scope>NUCLEOTIDE SEQUENCE [LARGE SCALE GENOMIC DNA]</scope>
    <source>
        <strain evidence="4 5">CIRM-BRFM 2984</strain>
    </source>
</reference>
<evidence type="ECO:0000256" key="2">
    <source>
        <dbReference type="ARBA" id="ARBA00023253"/>
    </source>
</evidence>
<dbReference type="CDD" id="cd11296">
    <property type="entry name" value="O-FucT_like"/>
    <property type="match status" value="1"/>
</dbReference>
<dbReference type="InterPro" id="IPR019378">
    <property type="entry name" value="GDP-Fuc_O-FucTrfase"/>
</dbReference>
<gene>
    <name evidence="4" type="ORF">R3P38DRAFT_2924116</name>
</gene>
<dbReference type="GO" id="GO:0006004">
    <property type="term" value="P:fucose metabolic process"/>
    <property type="evidence" value="ECO:0007669"/>
    <property type="project" value="UniProtKB-KW"/>
</dbReference>
<sequence>MQLEADAFKFFGSRRWLIALVVSSVLCVLAFSSAVWSGTSEQTISQSTIFASSNTLDGAFHLPVPKQYSASKNRLSKFNSSLLLNGFPTESFRDNLRDDHLYVTSFPSNGLTNQVISYMNLIYLGLITERIPIVPRFTPVNMPENSPELDFGEVFDILRLQQGLDLPVLEWHQVKDPNSQFLDDLGCWNILNSMFHTSGMYHPPPGSLKLDISYTTPPDWVQYRGELNDWQYPHTLFWPLASLAFTDTRKWTPNEPERSPVHEVSLSPDEGQMLCYDMLYYVGAHEVFEFTQDLSPAWRFVGTYMHWNPNLERLAKIYIRQALGIAPRAPIPPYIAVHARRTDFNIWCDGVPESECYIELSAIVRRVEEVKAEIWAKKRILVTRVIITSDESNPSWWDEVRKLGWCWPDHSEAKTAEIYGPWHPMLIDAVIQSSAVGFVGTDRSTVSALSGRRVESWNHGVTRTVLWGKPGADDH</sequence>
<dbReference type="EMBL" id="JAWWNJ010000024">
    <property type="protein sequence ID" value="KAK7031517.1"/>
    <property type="molecule type" value="Genomic_DNA"/>
</dbReference>
<dbReference type="Pfam" id="PF10250">
    <property type="entry name" value="O-FucT"/>
    <property type="match status" value="1"/>
</dbReference>